<keyword evidence="4 13" id="KW-0808">Transferase</keyword>
<dbReference type="CDD" id="cd14079">
    <property type="entry name" value="STKc_AMPK_alpha"/>
    <property type="match status" value="1"/>
</dbReference>
<evidence type="ECO:0000256" key="8">
    <source>
        <dbReference type="ARBA" id="ARBA00047899"/>
    </source>
</evidence>
<dbReference type="FunFam" id="1.10.510.10:FF:000544">
    <property type="entry name" value="Non-specific serine/threonine protein kinase"/>
    <property type="match status" value="1"/>
</dbReference>
<dbReference type="EMBL" id="CP119893">
    <property type="protein sequence ID" value="WFD26344.1"/>
    <property type="molecule type" value="Genomic_DNA"/>
</dbReference>
<dbReference type="PANTHER" id="PTHR24346:SF110">
    <property type="entry name" value="NON-SPECIFIC SERINE_THREONINE PROTEIN KINASE"/>
    <property type="match status" value="1"/>
</dbReference>
<evidence type="ECO:0000256" key="2">
    <source>
        <dbReference type="ARBA" id="ARBA00012513"/>
    </source>
</evidence>
<feature type="compositionally biased region" description="Acidic residues" evidence="11">
    <location>
        <begin position="1477"/>
        <end position="1500"/>
    </location>
</feature>
<feature type="compositionally biased region" description="Polar residues" evidence="11">
    <location>
        <begin position="1379"/>
        <end position="1392"/>
    </location>
</feature>
<reference evidence="13" key="1">
    <citation type="submission" date="2023-03" db="EMBL/GenBank/DDBJ databases">
        <title>Mating type loci evolution in Malassezia.</title>
        <authorList>
            <person name="Coelho M.A."/>
        </authorList>
    </citation>
    <scope>NUCLEOTIDE SEQUENCE</scope>
    <source>
        <strain evidence="13">CBS 9557</strain>
    </source>
</reference>
<dbReference type="InterPro" id="IPR032270">
    <property type="entry name" value="AMPK_C"/>
</dbReference>
<feature type="region of interest" description="Disordered" evidence="11">
    <location>
        <begin position="1477"/>
        <end position="1509"/>
    </location>
</feature>
<dbReference type="GO" id="GO:0004674">
    <property type="term" value="F:protein serine/threonine kinase activity"/>
    <property type="evidence" value="ECO:0007669"/>
    <property type="project" value="UniProtKB-KW"/>
</dbReference>
<dbReference type="SMART" id="SM00220">
    <property type="entry name" value="S_TKc"/>
    <property type="match status" value="1"/>
</dbReference>
<dbReference type="Gene3D" id="3.30.310.80">
    <property type="entry name" value="Kinase associated domain 1, KA1"/>
    <property type="match status" value="1"/>
</dbReference>
<evidence type="ECO:0000256" key="9">
    <source>
        <dbReference type="ARBA" id="ARBA00048679"/>
    </source>
</evidence>
<dbReference type="Proteomes" id="UP001213623">
    <property type="component" value="Chromosome 2"/>
</dbReference>
<comment type="catalytic activity">
    <reaction evidence="8">
        <text>L-threonyl-[protein] + ATP = O-phospho-L-threonyl-[protein] + ADP + H(+)</text>
        <dbReference type="Rhea" id="RHEA:46608"/>
        <dbReference type="Rhea" id="RHEA-COMP:11060"/>
        <dbReference type="Rhea" id="RHEA-COMP:11605"/>
        <dbReference type="ChEBI" id="CHEBI:15378"/>
        <dbReference type="ChEBI" id="CHEBI:30013"/>
        <dbReference type="ChEBI" id="CHEBI:30616"/>
        <dbReference type="ChEBI" id="CHEBI:61977"/>
        <dbReference type="ChEBI" id="CHEBI:456216"/>
        <dbReference type="EC" id="2.7.11.1"/>
    </reaction>
</comment>
<evidence type="ECO:0000256" key="3">
    <source>
        <dbReference type="ARBA" id="ARBA00022527"/>
    </source>
</evidence>
<evidence type="ECO:0000256" key="5">
    <source>
        <dbReference type="ARBA" id="ARBA00022741"/>
    </source>
</evidence>
<dbReference type="InterPro" id="IPR011990">
    <property type="entry name" value="TPR-like_helical_dom_sf"/>
</dbReference>
<evidence type="ECO:0000256" key="11">
    <source>
        <dbReference type="SAM" id="MobiDB-lite"/>
    </source>
</evidence>
<dbReference type="GO" id="GO:0035556">
    <property type="term" value="P:intracellular signal transduction"/>
    <property type="evidence" value="ECO:0007669"/>
    <property type="project" value="TreeGrafter"/>
</dbReference>
<dbReference type="EC" id="2.7.11.1" evidence="2"/>
<keyword evidence="5 10" id="KW-0547">Nucleotide-binding</keyword>
<dbReference type="GO" id="GO:0005737">
    <property type="term" value="C:cytoplasm"/>
    <property type="evidence" value="ECO:0007669"/>
    <property type="project" value="TreeGrafter"/>
</dbReference>
<feature type="compositionally biased region" description="Basic residues" evidence="11">
    <location>
        <begin position="1594"/>
        <end position="1604"/>
    </location>
</feature>
<dbReference type="PROSITE" id="PS00108">
    <property type="entry name" value="PROTEIN_KINASE_ST"/>
    <property type="match status" value="1"/>
</dbReference>
<feature type="domain" description="Protein kinase" evidence="12">
    <location>
        <begin position="1000"/>
        <end position="1251"/>
    </location>
</feature>
<accession>A0AAF0EIN0</accession>
<evidence type="ECO:0000256" key="6">
    <source>
        <dbReference type="ARBA" id="ARBA00022777"/>
    </source>
</evidence>
<keyword evidence="14" id="KW-1185">Reference proteome</keyword>
<dbReference type="InterPro" id="IPR008271">
    <property type="entry name" value="Ser/Thr_kinase_AS"/>
</dbReference>
<dbReference type="InterPro" id="IPR017441">
    <property type="entry name" value="Protein_kinase_ATP_BS"/>
</dbReference>
<comment type="similarity">
    <text evidence="1">Belongs to the protein kinase superfamily. CAMK Ser/Thr protein kinase family. SNF1 subfamily.</text>
</comment>
<dbReference type="GO" id="GO:0005524">
    <property type="term" value="F:ATP binding"/>
    <property type="evidence" value="ECO:0007669"/>
    <property type="project" value="UniProtKB-UniRule"/>
</dbReference>
<organism evidence="13 14">
    <name type="scientific">Malassezia nana</name>
    <dbReference type="NCBI Taxonomy" id="180528"/>
    <lineage>
        <taxon>Eukaryota</taxon>
        <taxon>Fungi</taxon>
        <taxon>Dikarya</taxon>
        <taxon>Basidiomycota</taxon>
        <taxon>Ustilaginomycotina</taxon>
        <taxon>Malasseziomycetes</taxon>
        <taxon>Malasseziales</taxon>
        <taxon>Malasseziaceae</taxon>
        <taxon>Malassezia</taxon>
    </lineage>
</organism>
<feature type="region of interest" description="Disordered" evidence="11">
    <location>
        <begin position="1561"/>
        <end position="1604"/>
    </location>
</feature>
<feature type="region of interest" description="Disordered" evidence="11">
    <location>
        <begin position="31"/>
        <end position="71"/>
    </location>
</feature>
<evidence type="ECO:0000313" key="14">
    <source>
        <dbReference type="Proteomes" id="UP001213623"/>
    </source>
</evidence>
<dbReference type="InterPro" id="IPR011009">
    <property type="entry name" value="Kinase-like_dom_sf"/>
</dbReference>
<evidence type="ECO:0000256" key="10">
    <source>
        <dbReference type="PROSITE-ProRule" id="PRU10141"/>
    </source>
</evidence>
<evidence type="ECO:0000256" key="1">
    <source>
        <dbReference type="ARBA" id="ARBA00006234"/>
    </source>
</evidence>
<dbReference type="SUPFAM" id="SSF48452">
    <property type="entry name" value="TPR-like"/>
    <property type="match status" value="1"/>
</dbReference>
<evidence type="ECO:0000313" key="13">
    <source>
        <dbReference type="EMBL" id="WFD26344.1"/>
    </source>
</evidence>
<comment type="catalytic activity">
    <reaction evidence="9">
        <text>L-seryl-[protein] + ATP = O-phospho-L-seryl-[protein] + ADP + H(+)</text>
        <dbReference type="Rhea" id="RHEA:17989"/>
        <dbReference type="Rhea" id="RHEA-COMP:9863"/>
        <dbReference type="Rhea" id="RHEA-COMP:11604"/>
        <dbReference type="ChEBI" id="CHEBI:15378"/>
        <dbReference type="ChEBI" id="CHEBI:29999"/>
        <dbReference type="ChEBI" id="CHEBI:30616"/>
        <dbReference type="ChEBI" id="CHEBI:83421"/>
        <dbReference type="ChEBI" id="CHEBI:456216"/>
        <dbReference type="EC" id="2.7.11.1"/>
    </reaction>
</comment>
<evidence type="ECO:0000256" key="4">
    <source>
        <dbReference type="ARBA" id="ARBA00022679"/>
    </source>
</evidence>
<feature type="compositionally biased region" description="Polar residues" evidence="11">
    <location>
        <begin position="1445"/>
        <end position="1455"/>
    </location>
</feature>
<proteinExistence type="inferred from homology"/>
<name>A0AAF0EIN0_9BASI</name>
<dbReference type="Gene3D" id="1.25.40.10">
    <property type="entry name" value="Tetratricopeptide repeat domain"/>
    <property type="match status" value="2"/>
</dbReference>
<evidence type="ECO:0000259" key="12">
    <source>
        <dbReference type="SMART" id="SM00220"/>
    </source>
</evidence>
<protein>
    <recommendedName>
        <fullName evidence="2">non-specific serine/threonine protein kinase</fullName>
        <ecNumber evidence="2">2.7.11.1</ecNumber>
    </recommendedName>
</protein>
<keyword evidence="6 13" id="KW-0418">Kinase</keyword>
<feature type="region of interest" description="Disordered" evidence="11">
    <location>
        <begin position="333"/>
        <end position="364"/>
    </location>
</feature>
<dbReference type="SUPFAM" id="SSF103243">
    <property type="entry name" value="KA1-like"/>
    <property type="match status" value="1"/>
</dbReference>
<feature type="binding site" evidence="10">
    <location>
        <position position="1029"/>
    </location>
    <ligand>
        <name>ATP</name>
        <dbReference type="ChEBI" id="CHEBI:30616"/>
    </ligand>
</feature>
<feature type="compositionally biased region" description="Low complexity" evidence="11">
    <location>
        <begin position="37"/>
        <end position="51"/>
    </location>
</feature>
<feature type="region of interest" description="Disordered" evidence="11">
    <location>
        <begin position="1437"/>
        <end position="1462"/>
    </location>
</feature>
<dbReference type="PROSITE" id="PS00107">
    <property type="entry name" value="PROTEIN_KINASE_ATP"/>
    <property type="match status" value="1"/>
</dbReference>
<dbReference type="InterPro" id="IPR000719">
    <property type="entry name" value="Prot_kinase_dom"/>
</dbReference>
<dbReference type="FunFam" id="3.30.200.20:FF:000236">
    <property type="entry name" value="Non-specific serine/threonine protein kinase"/>
    <property type="match status" value="1"/>
</dbReference>
<dbReference type="PANTHER" id="PTHR24346">
    <property type="entry name" value="MAP/MICROTUBULE AFFINITY-REGULATING KINASE"/>
    <property type="match status" value="1"/>
</dbReference>
<sequence>MFKANKGPHYARELHNARLRGLAFWHHTDATKDVSSDRGVASRSAGRARGSPAEPNGGAVSGTAPPPTDAFHSLLHKFTKHNPQSITTARIATIEHDLQRQMNEFFEDQGYRDASHANDAPGAAALPPIMESGLESTAIVQGFVAELQSLARDTTDGSYDATACVALAALGLFLLGRDDDVIDLVEHTNLRHMNPVTGTLVQEHHVALAMMGAAVYGMAQERSSTHTEDLDEALESYRFAIRLHERVRGGAATKGARTMPFVDEMERWFETALYRSTLLTLQQRGKEAGMEALRVYQAHEARWPSWFCLTQRHVLRSLHVDLLNQQRSATSAYAAPGAVSQEPMGPRTTSTRRPRSAAPIGAAPPSWSAEYAKLKTSAGQLVQGTPSFPRANESNAQAESLAEKLVESWRLDGQHDVQGADDVVRLLYGFTRITFRSSTILRLLIHMLVAAEAYAEACPLVDNYRLLVDTTWEATGCPAQRDTSGVRAVDGPIEYIDTLLLGAVVHLRYLRQPAEALKLTDRLRTFVQETSVAVPPAAVARVLRVGAEVRASLVPTVMPTERSTYLCDAQQALEEAVQLDAQSAESFWALGYVHALARQVDAAIVAVRRAIELEPSWIEAWHLLVLLLTAQKDFAGARRLAADALSHIEEDDEASPARTQLVSLDYPPTPFERACTYVRLLMTHNTLLEVTEGVPSALEDQRDLFTAYQVHVATLATVPTTSSDMAARAPEFVQPPAAQLAASPAEARVAFRARMATRLLQSLWLQSAASFRRCDDLEQARSAIAEAEQLDTRWAEVWVQLAQWSLAAGHAAGSAITCLYKALACDSDQVAASVHLARVLLQASDKLSMRQSHDASIAAASASENADALAALSLTDPIGSASLASAEVRARERPSRSLGSTDMPLALPDVAPAFQWRTDPALSTVGLAEGLLRTATLGRGWDVPEAWHVLAQLAQKTGRPQAVQRRTLLEALRLETSRPVRAWHETQRQGLPEPKMIGQYVLHQTLGSGTFGKVKLATHALTGHRVAVKIINKRKISSMDIGGRIKKEIQFLRLLRHPHIIKLYEVITTPSDIIMVIEYAAGELFQYIVEHGRLPESEARHFFQQIIAATDHCHKHKVAHRDLKPENLLLDEFFNVKIADFGLSNFMVDGDFLKTSCGSPNYAAPEVISGRLYSGPEVDVWSCGVILYVMLCGRLPFDDDYVPTLFTKINKGIYSLPSHLSPETKELLSRMLVVDPVKRITIPEIRQLPWFNVDLPAYLRPFPVTPSVEDKQFQLTAAPVMDDTLSSHPFLQVPSTSTQAAPDPAMLSPDLGLIDPYVLEELMGKVEGLSRGQVLEMLRSPDTNQIKVAYHLCQDYHETLGMATAMLRELEVGEDAGSSVASLSQSPSTSTEAGDGVARPRERRPSTRSLLPPVGTATSPMHYHALIKRSGATTDLMHADGASSRPCSRRTSTASRKAVDEDLKTRVSELIASVQDEVFEGSDLDDPGLDESDVSDDETDASSTMSDTDEEYASFDMVDDPMLDDASESLALPSSYMHRGVHLAVLETSLPAAQRALYPMGSSSPVEGQSAPSVPPALASTGSEGAAPQGKANGGRRPRSQWHFGIRSRSHPMEIMLVLYRTMEALGMEWCPKTPLPPISRGLDHLTTDERQQVLDALNEDIFYAQTQSRLFHHKIRMDLQLYKADAHSYLVDFRHVGYALAAETPSSSASTEGALHRDVPSPFLFLDAVFRLIVELAGG</sequence>
<dbReference type="InterPro" id="IPR028375">
    <property type="entry name" value="KA1/Ssp2_C"/>
</dbReference>
<dbReference type="Pfam" id="PF16579">
    <property type="entry name" value="AdenylateSensor"/>
    <property type="match status" value="1"/>
</dbReference>
<dbReference type="Pfam" id="PF00069">
    <property type="entry name" value="Pkinase"/>
    <property type="match status" value="1"/>
</dbReference>
<evidence type="ECO:0000256" key="7">
    <source>
        <dbReference type="ARBA" id="ARBA00022840"/>
    </source>
</evidence>
<dbReference type="Gene3D" id="1.10.510.10">
    <property type="entry name" value="Transferase(Phosphotransferase) domain 1"/>
    <property type="match status" value="1"/>
</dbReference>
<dbReference type="SUPFAM" id="SSF56112">
    <property type="entry name" value="Protein kinase-like (PK-like)"/>
    <property type="match status" value="1"/>
</dbReference>
<keyword evidence="7 10" id="KW-0067">ATP-binding</keyword>
<keyword evidence="3 13" id="KW-0723">Serine/threonine-protein kinase</keyword>
<dbReference type="CDD" id="cd12122">
    <property type="entry name" value="AMPKA_C"/>
    <property type="match status" value="1"/>
</dbReference>
<feature type="region of interest" description="Disordered" evidence="11">
    <location>
        <begin position="1377"/>
        <end position="1421"/>
    </location>
</feature>
<feature type="compositionally biased region" description="Polar residues" evidence="11">
    <location>
        <begin position="1561"/>
        <end position="1572"/>
    </location>
</feature>
<gene>
    <name evidence="13" type="primary">SNF1</name>
    <name evidence="13" type="ORF">MNAN1_001325</name>
</gene>